<organism evidence="17 18">
    <name type="scientific">Treponema primitia (strain ATCC BAA-887 / DSM 12427 / ZAS-2)</name>
    <dbReference type="NCBI Taxonomy" id="545694"/>
    <lineage>
        <taxon>Bacteria</taxon>
        <taxon>Pseudomonadati</taxon>
        <taxon>Spirochaetota</taxon>
        <taxon>Spirochaetia</taxon>
        <taxon>Spirochaetales</taxon>
        <taxon>Treponemataceae</taxon>
        <taxon>Treponema</taxon>
    </lineage>
</organism>
<evidence type="ECO:0000259" key="14">
    <source>
        <dbReference type="PROSITE" id="PS50109"/>
    </source>
</evidence>
<sequence length="1070" mass="117254">MGKEKSITTRIAFTAVLVVIFLTAGLVTVMTYFMNSLTDEILIHVLQTTAKTAARNVESNLHTLGDRFFMIRDRSAFVSRGSGSSERRAIIERVASGIEFVWLGLYSHDGVLLDGSEDSPRSISGREIFHRIRETDNLVINDTSVGNSGLEILMGIPLLSDSGETMVDDNSAARETSLQEEAWYLVGSYRYDILSDVLHSINIGARGTAFIINESGKLIAHRDQGRVYSSELVTESLGSGREALEIVELMKQGQSGSANIAGAGERIFISFAPIRGTLWSLGIQAPRLDFIAPLQLAIVVSIIIMIAAILFFILVFHTALKRILTTPLGKITESAHMLALGKLDAALPKDITNRRDEIGRLGFTFISMAQTIHTVIKDIAGLSNAAQAGSLNVRADPTPYQGDYHLIITGINAMLDIICSHLNVMPNALALFDGNRKCIYLNQTMVDILLSHQLNADDPDLLSSILAAEKISTVKKNHLELLTALASSLFIVGSKNGDTCSAELVIPDSMEEDRSYTMTLRRINGGPGGIENSGPVCVMMILSDVTMLARARLEAEAASSAKSNFLANMSHEMRTPMNAIIGMTSLAKSSTEIERKDYCLEKIEGASIHLLGVINDVLDMSKIEANKFDLSDTDFNFEKLIQRVVNVINSKMEEKRLDFNIHLDGDIPPSLIADEQRLAQVITNLLSNAVKFTPEEGTIKLKASFIKEEKGICTILVEVTDSGIGISEEQQAKLFASFQQADSSISRRFGGTGLGLAISKRIVEMMGGAIWVKSKPGEGSTFGFTIQTKRGSETRQSLLNPGVNRNNLRILAVDDDGDIRDCFVEFMRQLSLQGDTASSGDEALALIEKNGPYDLYFVDWKMSGMDGVELSRRIKEGSTGNSVVIMISAAEWNIIEGDAKKAGVNKFLSKPLFASSVADIINDCLGHEEADTDKDAAVTDNFKGFHLLLAEDIDINREIVMALLEPTEIEIDCAENGAEALAQFTEAPDKFDMIFMDVQMPEMDGYEATRRIRALDTEWAKKVPIVAMTANVFRQDIEQCLAAGMNDHVGKPLDFSEVLLKLRKYLSRRV</sequence>
<dbReference type="InterPro" id="IPR033479">
    <property type="entry name" value="dCache_1"/>
</dbReference>
<comment type="catalytic activity">
    <reaction evidence="1">
        <text>ATP + protein L-histidine = ADP + protein N-phospho-L-histidine.</text>
        <dbReference type="EC" id="2.7.13.3"/>
    </reaction>
</comment>
<dbReference type="GO" id="GO:0005886">
    <property type="term" value="C:plasma membrane"/>
    <property type="evidence" value="ECO:0007669"/>
    <property type="project" value="UniProtKB-SubCell"/>
</dbReference>
<dbReference type="Pfam" id="PF00512">
    <property type="entry name" value="HisKA"/>
    <property type="match status" value="1"/>
</dbReference>
<evidence type="ECO:0000256" key="7">
    <source>
        <dbReference type="ARBA" id="ARBA00022692"/>
    </source>
</evidence>
<evidence type="ECO:0000256" key="10">
    <source>
        <dbReference type="ARBA" id="ARBA00023012"/>
    </source>
</evidence>
<dbReference type="Proteomes" id="UP000009223">
    <property type="component" value="Chromosome"/>
</dbReference>
<keyword evidence="6" id="KW-0808">Transferase</keyword>
<feature type="transmembrane region" description="Helical" evidence="13">
    <location>
        <begin position="12"/>
        <end position="34"/>
    </location>
</feature>
<dbReference type="InterPro" id="IPR003594">
    <property type="entry name" value="HATPase_dom"/>
</dbReference>
<dbReference type="CDD" id="cd16922">
    <property type="entry name" value="HATPase_EvgS-ArcB-TorS-like"/>
    <property type="match status" value="1"/>
</dbReference>
<dbReference type="SUPFAM" id="SSF52172">
    <property type="entry name" value="CheY-like"/>
    <property type="match status" value="2"/>
</dbReference>
<dbReference type="SUPFAM" id="SSF55874">
    <property type="entry name" value="ATPase domain of HSP90 chaperone/DNA topoisomerase II/histidine kinase"/>
    <property type="match status" value="1"/>
</dbReference>
<dbReference type="SMART" id="SM00304">
    <property type="entry name" value="HAMP"/>
    <property type="match status" value="1"/>
</dbReference>
<evidence type="ECO:0000256" key="1">
    <source>
        <dbReference type="ARBA" id="ARBA00000085"/>
    </source>
</evidence>
<dbReference type="OrthoDB" id="6192248at2"/>
<dbReference type="InterPro" id="IPR004358">
    <property type="entry name" value="Sig_transdc_His_kin-like_C"/>
</dbReference>
<dbReference type="InterPro" id="IPR005467">
    <property type="entry name" value="His_kinase_dom"/>
</dbReference>
<dbReference type="Gene3D" id="1.20.120.1530">
    <property type="match status" value="1"/>
</dbReference>
<evidence type="ECO:0000256" key="2">
    <source>
        <dbReference type="ARBA" id="ARBA00004651"/>
    </source>
</evidence>
<feature type="modified residue" description="4-aspartylphosphate" evidence="12">
    <location>
        <position position="997"/>
    </location>
</feature>
<dbReference type="PROSITE" id="PS50109">
    <property type="entry name" value="HIS_KIN"/>
    <property type="match status" value="1"/>
</dbReference>
<dbReference type="Gene3D" id="3.40.50.2300">
    <property type="match status" value="2"/>
</dbReference>
<keyword evidence="18" id="KW-1185">Reference proteome</keyword>
<dbReference type="Pfam" id="PF00672">
    <property type="entry name" value="HAMP"/>
    <property type="match status" value="1"/>
</dbReference>
<evidence type="ECO:0000259" key="15">
    <source>
        <dbReference type="PROSITE" id="PS50110"/>
    </source>
</evidence>
<gene>
    <name evidence="17" type="ordered locus">TREPR_1054</name>
</gene>
<dbReference type="SUPFAM" id="SSF158472">
    <property type="entry name" value="HAMP domain-like"/>
    <property type="match status" value="1"/>
</dbReference>
<dbReference type="SMART" id="SM00448">
    <property type="entry name" value="REC"/>
    <property type="match status" value="2"/>
</dbReference>
<dbReference type="CDD" id="cd06225">
    <property type="entry name" value="HAMP"/>
    <property type="match status" value="1"/>
</dbReference>
<keyword evidence="11 13" id="KW-0472">Membrane</keyword>
<dbReference type="InterPro" id="IPR003660">
    <property type="entry name" value="HAMP_dom"/>
</dbReference>
<dbReference type="SUPFAM" id="SSF47384">
    <property type="entry name" value="Homodimeric domain of signal transducing histidine kinase"/>
    <property type="match status" value="1"/>
</dbReference>
<accession>F5YHM4</accession>
<feature type="domain" description="Histidine kinase" evidence="14">
    <location>
        <begin position="568"/>
        <end position="790"/>
    </location>
</feature>
<comment type="subcellular location">
    <subcellularLocation>
        <location evidence="2">Cell membrane</location>
        <topology evidence="2">Multi-pass membrane protein</topology>
    </subcellularLocation>
</comment>
<evidence type="ECO:0000256" key="12">
    <source>
        <dbReference type="PROSITE-ProRule" id="PRU00169"/>
    </source>
</evidence>
<feature type="domain" description="Response regulatory" evidence="15">
    <location>
        <begin position="809"/>
        <end position="925"/>
    </location>
</feature>
<keyword evidence="7 13" id="KW-0812">Transmembrane</keyword>
<keyword evidence="10" id="KW-0902">Two-component regulatory system</keyword>
<keyword evidence="5 12" id="KW-0597">Phosphoprotein</keyword>
<reference evidence="17 18" key="2">
    <citation type="journal article" date="2011" name="ISME J.">
        <title>RNA-seq reveals cooperative metabolic interactions between two termite-gut spirochete species in co-culture.</title>
        <authorList>
            <person name="Rosenthal A.Z."/>
            <person name="Matson E.G."/>
            <person name="Eldar A."/>
            <person name="Leadbetter J.R."/>
        </authorList>
    </citation>
    <scope>NUCLEOTIDE SEQUENCE [LARGE SCALE GENOMIC DNA]</scope>
    <source>
        <strain evidence="18">ATCC BAA-887 / DSM 12427 / ZAS-2</strain>
    </source>
</reference>
<keyword evidence="4" id="KW-1003">Cell membrane</keyword>
<keyword evidence="9 13" id="KW-1133">Transmembrane helix</keyword>
<dbReference type="PANTHER" id="PTHR45339:SF1">
    <property type="entry name" value="HYBRID SIGNAL TRANSDUCTION HISTIDINE KINASE J"/>
    <property type="match status" value="1"/>
</dbReference>
<dbReference type="KEGG" id="tpi:TREPR_1054"/>
<keyword evidence="8 17" id="KW-0418">Kinase</keyword>
<dbReference type="Pfam" id="PF00072">
    <property type="entry name" value="Response_reg"/>
    <property type="match status" value="2"/>
</dbReference>
<evidence type="ECO:0000256" key="6">
    <source>
        <dbReference type="ARBA" id="ARBA00022679"/>
    </source>
</evidence>
<feature type="domain" description="HAMP" evidence="16">
    <location>
        <begin position="322"/>
        <end position="377"/>
    </location>
</feature>
<evidence type="ECO:0000256" key="9">
    <source>
        <dbReference type="ARBA" id="ARBA00022989"/>
    </source>
</evidence>
<evidence type="ECO:0000256" key="4">
    <source>
        <dbReference type="ARBA" id="ARBA00022475"/>
    </source>
</evidence>
<dbReference type="Gene3D" id="3.30.450.20">
    <property type="entry name" value="PAS domain"/>
    <property type="match status" value="1"/>
</dbReference>
<dbReference type="PRINTS" id="PR00344">
    <property type="entry name" value="BCTRLSENSOR"/>
</dbReference>
<evidence type="ECO:0000256" key="11">
    <source>
        <dbReference type="ARBA" id="ARBA00023136"/>
    </source>
</evidence>
<evidence type="ECO:0000313" key="18">
    <source>
        <dbReference type="Proteomes" id="UP000009223"/>
    </source>
</evidence>
<dbReference type="SMART" id="SM00387">
    <property type="entry name" value="HATPase_c"/>
    <property type="match status" value="1"/>
</dbReference>
<dbReference type="RefSeq" id="WP_015709013.1">
    <property type="nucleotide sequence ID" value="NC_015578.1"/>
</dbReference>
<dbReference type="HOGENOM" id="CLU_000445_114_21_12"/>
<dbReference type="Pfam" id="PF02518">
    <property type="entry name" value="HATPase_c"/>
    <property type="match status" value="1"/>
</dbReference>
<feature type="domain" description="Response regulatory" evidence="15">
    <location>
        <begin position="946"/>
        <end position="1066"/>
    </location>
</feature>
<evidence type="ECO:0000259" key="16">
    <source>
        <dbReference type="PROSITE" id="PS50885"/>
    </source>
</evidence>
<evidence type="ECO:0000256" key="5">
    <source>
        <dbReference type="ARBA" id="ARBA00022553"/>
    </source>
</evidence>
<dbReference type="CDD" id="cd12912">
    <property type="entry name" value="PDC2_MCP_like"/>
    <property type="match status" value="1"/>
</dbReference>
<proteinExistence type="predicted"/>
<dbReference type="STRING" id="545694.TREPR_1054"/>
<dbReference type="PROSITE" id="PS50110">
    <property type="entry name" value="RESPONSE_REGULATORY"/>
    <property type="match status" value="2"/>
</dbReference>
<dbReference type="AlphaFoldDB" id="F5YHM4"/>
<dbReference type="Pfam" id="PF02743">
    <property type="entry name" value="dCache_1"/>
    <property type="match status" value="1"/>
</dbReference>
<dbReference type="PROSITE" id="PS50885">
    <property type="entry name" value="HAMP"/>
    <property type="match status" value="1"/>
</dbReference>
<name>F5YHM4_TREPZ</name>
<evidence type="ECO:0000313" key="17">
    <source>
        <dbReference type="EMBL" id="AEF84704.1"/>
    </source>
</evidence>
<dbReference type="InterPro" id="IPR001789">
    <property type="entry name" value="Sig_transdc_resp-reg_receiver"/>
</dbReference>
<dbReference type="GO" id="GO:0000155">
    <property type="term" value="F:phosphorelay sensor kinase activity"/>
    <property type="evidence" value="ECO:0007669"/>
    <property type="project" value="InterPro"/>
</dbReference>
<evidence type="ECO:0000256" key="13">
    <source>
        <dbReference type="SAM" id="Phobius"/>
    </source>
</evidence>
<dbReference type="InterPro" id="IPR003661">
    <property type="entry name" value="HisK_dim/P_dom"/>
</dbReference>
<reference evidence="18" key="1">
    <citation type="submission" date="2009-12" db="EMBL/GenBank/DDBJ databases">
        <title>Complete sequence of Treponema primitia strain ZAS-2.</title>
        <authorList>
            <person name="Tetu S.G."/>
            <person name="Matson E."/>
            <person name="Ren Q."/>
            <person name="Seshadri R."/>
            <person name="Elbourne L."/>
            <person name="Hassan K.A."/>
            <person name="Durkin A."/>
            <person name="Radune D."/>
            <person name="Mohamoud Y."/>
            <person name="Shay R."/>
            <person name="Jin S."/>
            <person name="Zhang X."/>
            <person name="Lucey K."/>
            <person name="Ballor N.R."/>
            <person name="Ottesen E."/>
            <person name="Rosenthal R."/>
            <person name="Allen A."/>
            <person name="Leadbetter J.R."/>
            <person name="Paulsen I.T."/>
        </authorList>
    </citation>
    <scope>NUCLEOTIDE SEQUENCE [LARGE SCALE GENOMIC DNA]</scope>
    <source>
        <strain evidence="18">ATCC BAA-887 / DSM 12427 / ZAS-2</strain>
    </source>
</reference>
<dbReference type="EC" id="2.7.13.3" evidence="3"/>
<dbReference type="InterPro" id="IPR036890">
    <property type="entry name" value="HATPase_C_sf"/>
</dbReference>
<dbReference type="Gene3D" id="3.30.565.10">
    <property type="entry name" value="Histidine kinase-like ATPase, C-terminal domain"/>
    <property type="match status" value="1"/>
</dbReference>
<protein>
    <recommendedName>
        <fullName evidence="3">histidine kinase</fullName>
        <ecNumber evidence="3">2.7.13.3</ecNumber>
    </recommendedName>
</protein>
<dbReference type="InterPro" id="IPR036097">
    <property type="entry name" value="HisK_dim/P_sf"/>
</dbReference>
<dbReference type="Gene3D" id="1.10.287.130">
    <property type="match status" value="1"/>
</dbReference>
<dbReference type="EMBL" id="CP001843">
    <property type="protein sequence ID" value="AEF84704.1"/>
    <property type="molecule type" value="Genomic_DNA"/>
</dbReference>
<dbReference type="InterPro" id="IPR011006">
    <property type="entry name" value="CheY-like_superfamily"/>
</dbReference>
<feature type="modified residue" description="4-aspartylphosphate" evidence="12">
    <location>
        <position position="859"/>
    </location>
</feature>
<dbReference type="SMART" id="SM00388">
    <property type="entry name" value="HisKA"/>
    <property type="match status" value="1"/>
</dbReference>
<dbReference type="FunFam" id="3.30.565.10:FF:000010">
    <property type="entry name" value="Sensor histidine kinase RcsC"/>
    <property type="match status" value="1"/>
</dbReference>
<feature type="transmembrane region" description="Helical" evidence="13">
    <location>
        <begin position="296"/>
        <end position="320"/>
    </location>
</feature>
<evidence type="ECO:0000256" key="3">
    <source>
        <dbReference type="ARBA" id="ARBA00012438"/>
    </source>
</evidence>
<dbReference type="CDD" id="cd17546">
    <property type="entry name" value="REC_hyHK_CKI1_RcsC-like"/>
    <property type="match status" value="2"/>
</dbReference>
<dbReference type="PANTHER" id="PTHR45339">
    <property type="entry name" value="HYBRID SIGNAL TRANSDUCTION HISTIDINE KINASE J"/>
    <property type="match status" value="1"/>
</dbReference>
<dbReference type="CDD" id="cd00082">
    <property type="entry name" value="HisKA"/>
    <property type="match status" value="1"/>
</dbReference>
<dbReference type="eggNOG" id="COG0642">
    <property type="taxonomic scope" value="Bacteria"/>
</dbReference>
<evidence type="ECO:0000256" key="8">
    <source>
        <dbReference type="ARBA" id="ARBA00022777"/>
    </source>
</evidence>